<evidence type="ECO:0000313" key="3">
    <source>
        <dbReference type="EMBL" id="KAK2941870.1"/>
    </source>
</evidence>
<sequence>MQAVWADACISEMNAVRKRFRIQDSADYPLSSLDINSAVTSETLMKYGLSVDGYFDTIRVYRQAVTDTPLYYHHQFHHTETLLIVKRRQRVFAAFFLILSLLFATVTPVLITQAMTRVKNGATVSHPFPWFLADCCFCLLLAAIISTSVVLIPERQSDFQNLLVLLASTLPILLFELFANSRIVHQLSLDADTPLPSRSRIPLKGLTAIQFLFLTNLIYDPLFGFSKGLLPTDTLSFWIGNLSACVLPLLITLKGLGIVTVSWTVVVIPLPVFLLSTGLFDRLTTFGLSGDTDRETIFLIVILQLLYLPPALIADDVLPLPFWVWTTPLALIVFVVTALYGLHHFRSKKEKIDSLEESIETMTERAQTKQARQVAKKIERGLKSRMEARERRGRS</sequence>
<keyword evidence="2" id="KW-0472">Membrane</keyword>
<keyword evidence="4" id="KW-1185">Reference proteome</keyword>
<organism evidence="3 4">
    <name type="scientific">Blattamonas nauphoetae</name>
    <dbReference type="NCBI Taxonomy" id="2049346"/>
    <lineage>
        <taxon>Eukaryota</taxon>
        <taxon>Metamonada</taxon>
        <taxon>Preaxostyla</taxon>
        <taxon>Oxymonadida</taxon>
        <taxon>Blattamonas</taxon>
    </lineage>
</organism>
<evidence type="ECO:0000256" key="1">
    <source>
        <dbReference type="SAM" id="Coils"/>
    </source>
</evidence>
<name>A0ABQ9WQU9_9EUKA</name>
<protein>
    <submittedName>
        <fullName evidence="3">Uncharacterized protein</fullName>
    </submittedName>
</protein>
<accession>A0ABQ9WQU9</accession>
<feature type="transmembrane region" description="Helical" evidence="2">
    <location>
        <begin position="91"/>
        <end position="111"/>
    </location>
</feature>
<evidence type="ECO:0000313" key="4">
    <source>
        <dbReference type="Proteomes" id="UP001281761"/>
    </source>
</evidence>
<comment type="caution">
    <text evidence="3">The sequence shown here is derived from an EMBL/GenBank/DDBJ whole genome shotgun (WGS) entry which is preliminary data.</text>
</comment>
<feature type="transmembrane region" description="Helical" evidence="2">
    <location>
        <begin position="257"/>
        <end position="275"/>
    </location>
</feature>
<keyword evidence="2" id="KW-0812">Transmembrane</keyword>
<dbReference type="Proteomes" id="UP001281761">
    <property type="component" value="Unassembled WGS sequence"/>
</dbReference>
<reference evidence="3 4" key="1">
    <citation type="journal article" date="2022" name="bioRxiv">
        <title>Genomics of Preaxostyla Flagellates Illuminates Evolutionary Transitions and the Path Towards Mitochondrial Loss.</title>
        <authorList>
            <person name="Novak L.V.F."/>
            <person name="Treitli S.C."/>
            <person name="Pyrih J."/>
            <person name="Halakuc P."/>
            <person name="Pipaliya S.V."/>
            <person name="Vacek V."/>
            <person name="Brzon O."/>
            <person name="Soukal P."/>
            <person name="Eme L."/>
            <person name="Dacks J.B."/>
            <person name="Karnkowska A."/>
            <person name="Elias M."/>
            <person name="Hampl V."/>
        </authorList>
    </citation>
    <scope>NUCLEOTIDE SEQUENCE [LARGE SCALE GENOMIC DNA]</scope>
    <source>
        <strain evidence="3">NAU3</strain>
        <tissue evidence="3">Gut</tissue>
    </source>
</reference>
<dbReference type="EMBL" id="JARBJD010000454">
    <property type="protein sequence ID" value="KAK2941870.1"/>
    <property type="molecule type" value="Genomic_DNA"/>
</dbReference>
<feature type="transmembrane region" description="Helical" evidence="2">
    <location>
        <begin position="235"/>
        <end position="251"/>
    </location>
</feature>
<feature type="coiled-coil region" evidence="1">
    <location>
        <begin position="345"/>
        <end position="372"/>
    </location>
</feature>
<gene>
    <name evidence="3" type="ORF">BLNAU_23210</name>
</gene>
<feature type="transmembrane region" description="Helical" evidence="2">
    <location>
        <begin position="163"/>
        <end position="183"/>
    </location>
</feature>
<feature type="transmembrane region" description="Helical" evidence="2">
    <location>
        <begin position="131"/>
        <end position="151"/>
    </location>
</feature>
<keyword evidence="1" id="KW-0175">Coiled coil</keyword>
<proteinExistence type="predicted"/>
<feature type="transmembrane region" description="Helical" evidence="2">
    <location>
        <begin position="320"/>
        <end position="342"/>
    </location>
</feature>
<evidence type="ECO:0000256" key="2">
    <source>
        <dbReference type="SAM" id="Phobius"/>
    </source>
</evidence>
<keyword evidence="2" id="KW-1133">Transmembrane helix</keyword>